<evidence type="ECO:0000256" key="2">
    <source>
        <dbReference type="SAM" id="Phobius"/>
    </source>
</evidence>
<name>A0A2P2E4M2_9LEPT</name>
<dbReference type="RefSeq" id="WP_108978102.1">
    <property type="nucleotide sequence ID" value="NZ_BFBB01000008.1"/>
</dbReference>
<evidence type="ECO:0000313" key="5">
    <source>
        <dbReference type="Proteomes" id="UP000245133"/>
    </source>
</evidence>
<dbReference type="Proteomes" id="UP000245133">
    <property type="component" value="Unassembled WGS sequence"/>
</dbReference>
<dbReference type="EMBL" id="BFBB01000008">
    <property type="protein sequence ID" value="GBF51804.1"/>
    <property type="molecule type" value="Genomic_DNA"/>
</dbReference>
<protein>
    <submittedName>
        <fullName evidence="4">PEGA domain protein</fullName>
    </submittedName>
</protein>
<evidence type="ECO:0000313" key="4">
    <source>
        <dbReference type="EMBL" id="GBF51804.1"/>
    </source>
</evidence>
<keyword evidence="2" id="KW-0812">Transmembrane</keyword>
<feature type="domain" description="PEGA" evidence="3">
    <location>
        <begin position="253"/>
        <end position="307"/>
    </location>
</feature>
<dbReference type="Pfam" id="PF08308">
    <property type="entry name" value="PEGA"/>
    <property type="match status" value="2"/>
</dbReference>
<evidence type="ECO:0000256" key="1">
    <source>
        <dbReference type="SAM" id="MobiDB-lite"/>
    </source>
</evidence>
<feature type="region of interest" description="Disordered" evidence="1">
    <location>
        <begin position="111"/>
        <end position="136"/>
    </location>
</feature>
<comment type="caution">
    <text evidence="4">The sequence shown here is derived from an EMBL/GenBank/DDBJ whole genome shotgun (WGS) entry which is preliminary data.</text>
</comment>
<feature type="domain" description="PEGA" evidence="3">
    <location>
        <begin position="314"/>
        <end position="379"/>
    </location>
</feature>
<feature type="transmembrane region" description="Helical" evidence="2">
    <location>
        <begin position="492"/>
        <end position="516"/>
    </location>
</feature>
<dbReference type="OrthoDB" id="340167at2"/>
<dbReference type="InterPro" id="IPR013229">
    <property type="entry name" value="PEGA"/>
</dbReference>
<dbReference type="PANTHER" id="PTHR36194">
    <property type="entry name" value="S-LAYER-LIKE PROTEIN"/>
    <property type="match status" value="1"/>
</dbReference>
<sequence length="559" mass="63724">MIGIRSIASLMILCLLVPYSGAIWAVDEYYNFPSVSVKGTASYEKERNLCIFSFRSQTKEEKFQYLSKGLPSVILSEIRNLEYVYVEYPKPQIIYHSFGPNPEKTLNQLVEEKSEGSAKRKKKEVQSEEELNELRKSNRYLPPAQDPRYLKLKIKQFFDKRPPFVEDMYSLSKTMDCHYSITGEFTASNAEILMTAELYDEYEGKLEKFSHKTSFIRGYQEMAPLGEKIRFAMQGKETTGVQIDTQGVDSVLVYIDGIYLGKTPLTAKKFPVGKRELYLFKEGFYPIKQSIDLESGRTLSLDIKLTKMESTSFISVKSDVSEADVYLGMTYLGKTPIEKASIPAGQNRLRVSKAGYIDVFRPVDAKANEVSEYDVVLKEGKSEIYYPNKQYVFLDYTYKDFATYSLYGSLLFYAGYFYLNVASRRAIEDSRAQVTLVNGQALRSFYEGNSESTFLLWYAYQNQIINSSESRADYYKTMAGTLPMENRRNRQLVAGPMVIGMGVMLAAAVTFLLLGLDKETFDIGFLPYGPGANGQGFYTNVQGNGPMDGYSYFQWNARY</sequence>
<evidence type="ECO:0000259" key="3">
    <source>
        <dbReference type="Pfam" id="PF08308"/>
    </source>
</evidence>
<feature type="transmembrane region" description="Helical" evidence="2">
    <location>
        <begin position="401"/>
        <end position="421"/>
    </location>
</feature>
<keyword evidence="2" id="KW-1133">Transmembrane helix</keyword>
<keyword evidence="5" id="KW-1185">Reference proteome</keyword>
<gene>
    <name evidence="4" type="ORF">LPTSP4_33420</name>
</gene>
<proteinExistence type="predicted"/>
<organism evidence="4 5">
    <name type="scientific">Leptospira ryugenii</name>
    <dbReference type="NCBI Taxonomy" id="1917863"/>
    <lineage>
        <taxon>Bacteria</taxon>
        <taxon>Pseudomonadati</taxon>
        <taxon>Spirochaetota</taxon>
        <taxon>Spirochaetia</taxon>
        <taxon>Leptospirales</taxon>
        <taxon>Leptospiraceae</taxon>
        <taxon>Leptospira</taxon>
    </lineage>
</organism>
<accession>A0A2P2E4M2</accession>
<keyword evidence="2" id="KW-0472">Membrane</keyword>
<dbReference type="AlphaFoldDB" id="A0A2P2E4M2"/>
<reference evidence="4 5" key="1">
    <citation type="submission" date="2018-02" db="EMBL/GenBank/DDBJ databases">
        <title>Novel Leptospira species isolated from soil and water in Japan.</title>
        <authorList>
            <person name="Nakao R."/>
            <person name="Masuzawa T."/>
        </authorList>
    </citation>
    <scope>NUCLEOTIDE SEQUENCE [LARGE SCALE GENOMIC DNA]</scope>
    <source>
        <strain evidence="4 5">YH101</strain>
    </source>
</reference>
<dbReference type="PANTHER" id="PTHR36194:SF1">
    <property type="entry name" value="S-LAYER-LIKE PROTEIN"/>
    <property type="match status" value="1"/>
</dbReference>